<dbReference type="InterPro" id="IPR001610">
    <property type="entry name" value="PAC"/>
</dbReference>
<dbReference type="Pfam" id="PF08447">
    <property type="entry name" value="PAS_3"/>
    <property type="match status" value="3"/>
</dbReference>
<dbReference type="SMART" id="SM00091">
    <property type="entry name" value="PAS"/>
    <property type="match status" value="5"/>
</dbReference>
<dbReference type="EMBL" id="JAKGTH010000008">
    <property type="protein sequence ID" value="MCF4101651.1"/>
    <property type="molecule type" value="Genomic_DNA"/>
</dbReference>
<sequence length="908" mass="105615">MIKDHSIFRNLPMPCLLVEPKNGVFIIKDANTAYCQVTQKDIEAIVDKTIPSIIKDDANYIETNWKRVHDELTQIVESGVKPEKFIIRYDPLDSSLNQINEKYWEVEFVAFGSPVEEIIIFYHDKTVEVLKERERLRMQTQLDENLNERKHFVESNPNGLYSLDKNGRFLSVNEGLANITQTPEEELLNMDFLPFCTPYYKDQILSYFEKALSGENQIFEADFISAKGRVMVLEISIVPIRVQGEITGVYGIARDLTSLRNSEKVIIEKSNYLKFNGAILRFLVDHDLNSEILQDIFPQIAKTVQADRMYYFGHRLETQSGEILINKIVEWSDEGSFLNNNFPTIQSLSLDEMREILGELIPGEEYTAITSELPDGKLKNIFTNQNVKSILIIPIFLNDQIYGYIGFDDCTKERKWTEDEKTFLKNLAQNITTFVEKKLAEITIKKQEEELIRSVKKFKTLVQEGSDFISILELSGVLTFVSDTHASILGIPEKELLGNNFMKFVYPEDQERTFIEYSKISYKQKVHIEPFRFKDGFGKWRWIETTLTNLINDPNVNGIVANSKEVTEIIERNREIKELNERYRLAAYATDNLMYDWNLENDEAVRFYNGNEKLFGHTPEEIDKREFWRNHVHPEELEALSVQLKETLEDPGKNLIKTKYRFRRADGSYAHLIDRAYILRDLQGKATRLIGATSDISEIVDKKNALRLANKRFRYAVKATQEMIWDWDLLNDHIVRSKSSKKLYGYELTKTSSINDLWLSKIMDEDRDQVIKSLKAAIDNKKLRKWKEEYRLIKSNGEVAFLIDRGYIVRDSTGKAIRMIGAVLDVTESRRLIKEINKQNKVLKQVAWDQAHVVRGPLTRLKSLLMLLEEESYEEWSREELLNLINDAADELDKIVINIINKAEEIGI</sequence>
<feature type="domain" description="PAS" evidence="6">
    <location>
        <begin position="454"/>
        <end position="511"/>
    </location>
</feature>
<dbReference type="PROSITE" id="PS50113">
    <property type="entry name" value="PAC"/>
    <property type="match status" value="3"/>
</dbReference>
<feature type="domain" description="PAC" evidence="7">
    <location>
        <begin position="656"/>
        <end position="708"/>
    </location>
</feature>
<dbReference type="InterPro" id="IPR029016">
    <property type="entry name" value="GAF-like_dom_sf"/>
</dbReference>
<comment type="caution">
    <text evidence="8">The sequence shown here is derived from an EMBL/GenBank/DDBJ whole genome shotgun (WGS) entry which is preliminary data.</text>
</comment>
<keyword evidence="4" id="KW-0808">Transferase</keyword>
<dbReference type="Pfam" id="PF01590">
    <property type="entry name" value="GAF"/>
    <property type="match status" value="1"/>
</dbReference>
<protein>
    <recommendedName>
        <fullName evidence="2">histidine kinase</fullName>
        <ecNumber evidence="2">2.7.13.3</ecNumber>
    </recommendedName>
</protein>
<dbReference type="InterPro" id="IPR003018">
    <property type="entry name" value="GAF"/>
</dbReference>
<organism evidence="8 9">
    <name type="scientific">Gillisia lutea</name>
    <dbReference type="NCBI Taxonomy" id="2909668"/>
    <lineage>
        <taxon>Bacteria</taxon>
        <taxon>Pseudomonadati</taxon>
        <taxon>Bacteroidota</taxon>
        <taxon>Flavobacteriia</taxon>
        <taxon>Flavobacteriales</taxon>
        <taxon>Flavobacteriaceae</taxon>
        <taxon>Gillisia</taxon>
    </lineage>
</organism>
<dbReference type="PANTHER" id="PTHR43304">
    <property type="entry name" value="PHYTOCHROME-LIKE PROTEIN CPH1"/>
    <property type="match status" value="1"/>
</dbReference>
<feature type="domain" description="PAC" evidence="7">
    <location>
        <begin position="217"/>
        <end position="268"/>
    </location>
</feature>
<dbReference type="CDD" id="cd00130">
    <property type="entry name" value="PAS"/>
    <property type="match status" value="3"/>
</dbReference>
<dbReference type="InterPro" id="IPR035965">
    <property type="entry name" value="PAS-like_dom_sf"/>
</dbReference>
<dbReference type="RefSeq" id="WP_236133800.1">
    <property type="nucleotide sequence ID" value="NZ_JAKGTH010000008.1"/>
</dbReference>
<evidence type="ECO:0000256" key="4">
    <source>
        <dbReference type="ARBA" id="ARBA00022679"/>
    </source>
</evidence>
<evidence type="ECO:0000256" key="1">
    <source>
        <dbReference type="ARBA" id="ARBA00000085"/>
    </source>
</evidence>
<accession>A0ABS9EFM9</accession>
<dbReference type="SUPFAM" id="SSF55785">
    <property type="entry name" value="PYP-like sensor domain (PAS domain)"/>
    <property type="match status" value="4"/>
</dbReference>
<evidence type="ECO:0000256" key="5">
    <source>
        <dbReference type="ARBA" id="ARBA00022777"/>
    </source>
</evidence>
<evidence type="ECO:0000313" key="8">
    <source>
        <dbReference type="EMBL" id="MCF4101651.1"/>
    </source>
</evidence>
<dbReference type="InterPro" id="IPR052162">
    <property type="entry name" value="Sensor_kinase/Photoreceptor"/>
</dbReference>
<gene>
    <name evidence="8" type="ORF">L1I30_08245</name>
</gene>
<dbReference type="InterPro" id="IPR000700">
    <property type="entry name" value="PAS-assoc_C"/>
</dbReference>
<comment type="catalytic activity">
    <reaction evidence="1">
        <text>ATP + protein L-histidine = ADP + protein N-phospho-L-histidine.</text>
        <dbReference type="EC" id="2.7.13.3"/>
    </reaction>
</comment>
<dbReference type="InterPro" id="IPR013656">
    <property type="entry name" value="PAS_4"/>
</dbReference>
<dbReference type="NCBIfam" id="TIGR00229">
    <property type="entry name" value="sensory_box"/>
    <property type="match status" value="3"/>
</dbReference>
<dbReference type="Pfam" id="PF08448">
    <property type="entry name" value="PAS_4"/>
    <property type="match status" value="1"/>
</dbReference>
<feature type="domain" description="PAS" evidence="6">
    <location>
        <begin position="145"/>
        <end position="215"/>
    </location>
</feature>
<dbReference type="SUPFAM" id="SSF55781">
    <property type="entry name" value="GAF domain-like"/>
    <property type="match status" value="1"/>
</dbReference>
<reference evidence="8" key="1">
    <citation type="submission" date="2022-01" db="EMBL/GenBank/DDBJ databases">
        <title>Gillisia lutea sp. nov., isolated from marine plastic residues from the Malvarosa beach (Valencia, Spain).</title>
        <authorList>
            <person name="Vidal-Verdu A."/>
            <person name="Molina-Menor E."/>
            <person name="Satari L."/>
            <person name="Pascual J."/>
            <person name="Pereto J."/>
            <person name="Porcar M."/>
        </authorList>
    </citation>
    <scope>NUCLEOTIDE SEQUENCE</scope>
    <source>
        <strain evidence="8">M10.2A</strain>
    </source>
</reference>
<dbReference type="InterPro" id="IPR013655">
    <property type="entry name" value="PAS_fold_3"/>
</dbReference>
<dbReference type="PANTHER" id="PTHR43304:SF1">
    <property type="entry name" value="PAC DOMAIN-CONTAINING PROTEIN"/>
    <property type="match status" value="1"/>
</dbReference>
<dbReference type="InterPro" id="IPR003661">
    <property type="entry name" value="HisK_dim/P_dom"/>
</dbReference>
<keyword evidence="3" id="KW-0597">Phosphoprotein</keyword>
<feature type="domain" description="PAC" evidence="7">
    <location>
        <begin position="786"/>
        <end position="838"/>
    </location>
</feature>
<dbReference type="InterPro" id="IPR000014">
    <property type="entry name" value="PAS"/>
</dbReference>
<keyword evidence="9" id="KW-1185">Reference proteome</keyword>
<evidence type="ECO:0000256" key="3">
    <source>
        <dbReference type="ARBA" id="ARBA00022553"/>
    </source>
</evidence>
<dbReference type="CDD" id="cd00082">
    <property type="entry name" value="HisKA"/>
    <property type="match status" value="1"/>
</dbReference>
<keyword evidence="5" id="KW-0418">Kinase</keyword>
<feature type="domain" description="PAS" evidence="6">
    <location>
        <begin position="612"/>
        <end position="651"/>
    </location>
</feature>
<dbReference type="EC" id="2.7.13.3" evidence="2"/>
<evidence type="ECO:0000256" key="2">
    <source>
        <dbReference type="ARBA" id="ARBA00012438"/>
    </source>
</evidence>
<name>A0ABS9EFM9_9FLAO</name>
<dbReference type="Proteomes" id="UP001179363">
    <property type="component" value="Unassembled WGS sequence"/>
</dbReference>
<proteinExistence type="predicted"/>
<dbReference type="Gene3D" id="3.30.450.20">
    <property type="entry name" value="PAS domain"/>
    <property type="match status" value="5"/>
</dbReference>
<evidence type="ECO:0000313" key="9">
    <source>
        <dbReference type="Proteomes" id="UP001179363"/>
    </source>
</evidence>
<evidence type="ECO:0000259" key="7">
    <source>
        <dbReference type="PROSITE" id="PS50113"/>
    </source>
</evidence>
<dbReference type="Gene3D" id="3.30.450.40">
    <property type="match status" value="1"/>
</dbReference>
<dbReference type="SMART" id="SM00086">
    <property type="entry name" value="PAC"/>
    <property type="match status" value="4"/>
</dbReference>
<evidence type="ECO:0000259" key="6">
    <source>
        <dbReference type="PROSITE" id="PS50112"/>
    </source>
</evidence>
<dbReference type="PROSITE" id="PS50112">
    <property type="entry name" value="PAS"/>
    <property type="match status" value="3"/>
</dbReference>